<evidence type="ECO:0000256" key="6">
    <source>
        <dbReference type="SAM" id="Phobius"/>
    </source>
</evidence>
<dbReference type="InterPro" id="IPR026767">
    <property type="entry name" value="Tmem151"/>
</dbReference>
<evidence type="ECO:0000313" key="7">
    <source>
        <dbReference type="EMBL" id="EFC47688.1"/>
    </source>
</evidence>
<dbReference type="GeneID" id="8849243"/>
<evidence type="ECO:0000313" key="8">
    <source>
        <dbReference type="Proteomes" id="UP000006671"/>
    </source>
</evidence>
<accession>D2V5P8</accession>
<evidence type="ECO:0000256" key="2">
    <source>
        <dbReference type="ARBA" id="ARBA00009583"/>
    </source>
</evidence>
<feature type="transmembrane region" description="Helical" evidence="6">
    <location>
        <begin position="72"/>
        <end position="98"/>
    </location>
</feature>
<evidence type="ECO:0008006" key="9">
    <source>
        <dbReference type="Google" id="ProtNLM"/>
    </source>
</evidence>
<evidence type="ECO:0000256" key="4">
    <source>
        <dbReference type="ARBA" id="ARBA00022989"/>
    </source>
</evidence>
<dbReference type="OMA" id="QLICEIA"/>
<dbReference type="PANTHER" id="PTHR31893">
    <property type="entry name" value="TRANSMEMBRANE PROTEIN 151 HOMOLOG"/>
    <property type="match status" value="1"/>
</dbReference>
<evidence type="ECO:0000256" key="1">
    <source>
        <dbReference type="ARBA" id="ARBA00004141"/>
    </source>
</evidence>
<keyword evidence="8" id="KW-1185">Reference proteome</keyword>
<reference evidence="7 8" key="1">
    <citation type="journal article" date="2010" name="Cell">
        <title>The genome of Naegleria gruberi illuminates early eukaryotic versatility.</title>
        <authorList>
            <person name="Fritz-Laylin L.K."/>
            <person name="Prochnik S.E."/>
            <person name="Ginger M.L."/>
            <person name="Dacks J.B."/>
            <person name="Carpenter M.L."/>
            <person name="Field M.C."/>
            <person name="Kuo A."/>
            <person name="Paredez A."/>
            <person name="Chapman J."/>
            <person name="Pham J."/>
            <person name="Shu S."/>
            <person name="Neupane R."/>
            <person name="Cipriano M."/>
            <person name="Mancuso J."/>
            <person name="Tu H."/>
            <person name="Salamov A."/>
            <person name="Lindquist E."/>
            <person name="Shapiro H."/>
            <person name="Lucas S."/>
            <person name="Grigoriev I.V."/>
            <person name="Cande W.Z."/>
            <person name="Fulton C."/>
            <person name="Rokhsar D.S."/>
            <person name="Dawson S.C."/>
        </authorList>
    </citation>
    <scope>NUCLEOTIDE SEQUENCE [LARGE SCALE GENOMIC DNA]</scope>
    <source>
        <strain evidence="7 8">NEG-M</strain>
    </source>
</reference>
<dbReference type="KEGG" id="ngr:NAEGRDRAFT_78681"/>
<keyword evidence="5 6" id="KW-0472">Membrane</keyword>
<protein>
    <recommendedName>
        <fullName evidence="9">Transmembrane protein</fullName>
    </recommendedName>
</protein>
<organism evidence="8">
    <name type="scientific">Naegleria gruberi</name>
    <name type="common">Amoeba</name>
    <dbReference type="NCBI Taxonomy" id="5762"/>
    <lineage>
        <taxon>Eukaryota</taxon>
        <taxon>Discoba</taxon>
        <taxon>Heterolobosea</taxon>
        <taxon>Tetramitia</taxon>
        <taxon>Eutetramitia</taxon>
        <taxon>Vahlkampfiidae</taxon>
        <taxon>Naegleria</taxon>
    </lineage>
</organism>
<evidence type="ECO:0000256" key="5">
    <source>
        <dbReference type="ARBA" id="ARBA00023136"/>
    </source>
</evidence>
<dbReference type="EMBL" id="GG738853">
    <property type="protein sequence ID" value="EFC47688.1"/>
    <property type="molecule type" value="Genomic_DNA"/>
</dbReference>
<dbReference type="OrthoDB" id="190434at2759"/>
<name>D2V5P8_NAEGR</name>
<keyword evidence="4 6" id="KW-1133">Transmembrane helix</keyword>
<comment type="similarity">
    <text evidence="2">Belongs to the TMEM151 family.</text>
</comment>
<gene>
    <name evidence="7" type="ORF">NAEGRDRAFT_78681</name>
</gene>
<sequence length="443" mass="51222">MQHNSSTDDDHHQHNNMDEIGTPSTNYINLSSDQLTPTATTQGLVEKQQPLNPFYSHDGRRKAVGHWLCHKYVSLGLSIFIFFAALSQLICEIAVYPYTNNYGVKVGPRVAIYIPLAFSILYYAIMIFSCGTFKYLWNNMSVSEIYNYIDMITKVKPVIAMSVSCYHYETRVEHYTDSQGRSQTRTTTVRVNTYSETRLFNYEFFRDLSRPFVLDGTSKKYMKLQVANVIFTNDETTKKSLDTSRLAIQVENRWRDVHMDYSENWTVPGFKKQILAKMEDKTSATYFFNMFSYILFSIFLMNSLYRIIFDYYCDTQEYQVVKEISVLPFPEEMIILQPSLWMNSNYGSMSYGEAVSFSSQLPKDYIPPQNGQPTMSQPGIPYPQQQQAMPMQNGQPIYQGISAQPYQPYPNNSYTPPQVYQNSQYIPPPNTVLEPVTIPNPTN</sequence>
<feature type="transmembrane region" description="Helical" evidence="6">
    <location>
        <begin position="286"/>
        <end position="305"/>
    </location>
</feature>
<dbReference type="InParanoid" id="D2V5P8"/>
<dbReference type="Proteomes" id="UP000006671">
    <property type="component" value="Unassembled WGS sequence"/>
</dbReference>
<comment type="subcellular location">
    <subcellularLocation>
        <location evidence="1">Membrane</location>
        <topology evidence="1">Multi-pass membrane protein</topology>
    </subcellularLocation>
</comment>
<dbReference type="eggNOG" id="ENOG502SGCC">
    <property type="taxonomic scope" value="Eukaryota"/>
</dbReference>
<dbReference type="GO" id="GO:0016020">
    <property type="term" value="C:membrane"/>
    <property type="evidence" value="ECO:0007669"/>
    <property type="project" value="UniProtKB-SubCell"/>
</dbReference>
<feature type="transmembrane region" description="Helical" evidence="6">
    <location>
        <begin position="110"/>
        <end position="137"/>
    </location>
</feature>
<evidence type="ECO:0000256" key="3">
    <source>
        <dbReference type="ARBA" id="ARBA00022692"/>
    </source>
</evidence>
<dbReference type="VEuPathDB" id="AmoebaDB:NAEGRDRAFT_78681"/>
<dbReference type="PANTHER" id="PTHR31893:SF5">
    <property type="entry name" value="TRANSMEMBRANE PROTEIN 151 HOMOLOG"/>
    <property type="match status" value="1"/>
</dbReference>
<dbReference type="Pfam" id="PF14857">
    <property type="entry name" value="TMEM151"/>
    <property type="match status" value="1"/>
</dbReference>
<dbReference type="AlphaFoldDB" id="D2V5P8"/>
<keyword evidence="3 6" id="KW-0812">Transmembrane</keyword>
<dbReference type="RefSeq" id="XP_002680432.1">
    <property type="nucleotide sequence ID" value="XM_002680386.1"/>
</dbReference>
<proteinExistence type="inferred from homology"/>